<sequence length="312" mass="34541">MTRIKDVIAHTWAESTKESYGSGLLVFHIFCDAKSIPDHDHTPASTQLISFFILSLAGQYSGSTVANYLQGVCTWHIMHHLDWSHNDTKIEALLKAAVTLAPTSSKHKPWEPYTISALEMMRSNLNLVDPAEAAVFACLTTMFLCTAHVREFTVPHLDAFDPLLHVKPSNVTHEKDQQGLMVTNFRLPRTKSALLGEDISLVQQHGPLDPQTAFQNHLTVNNPPRDSHLFAYKHKGSYRPLTKSNSPPPCPLPPRRQASSPSRGTASVSVPPSSTCFAMFHSTSLRSRAIGQATPFSFTYAATPRSHPCTQY</sequence>
<dbReference type="OrthoDB" id="2678913at2759"/>
<dbReference type="InterPro" id="IPR010998">
    <property type="entry name" value="Integrase_recombinase_N"/>
</dbReference>
<evidence type="ECO:0000256" key="1">
    <source>
        <dbReference type="ARBA" id="ARBA00023125"/>
    </source>
</evidence>
<keyword evidence="4" id="KW-1185">Reference proteome</keyword>
<name>A0A0D0C1E8_9AGAM</name>
<dbReference type="STRING" id="930991.A0A0D0C1E8"/>
<dbReference type="Gene3D" id="1.10.150.130">
    <property type="match status" value="1"/>
</dbReference>
<feature type="compositionally biased region" description="Polar residues" evidence="2">
    <location>
        <begin position="257"/>
        <end position="271"/>
    </location>
</feature>
<evidence type="ECO:0000313" key="4">
    <source>
        <dbReference type="Proteomes" id="UP000054538"/>
    </source>
</evidence>
<dbReference type="EMBL" id="KN827168">
    <property type="protein sequence ID" value="KIK77047.1"/>
    <property type="molecule type" value="Genomic_DNA"/>
</dbReference>
<reference evidence="3 4" key="1">
    <citation type="submission" date="2014-04" db="EMBL/GenBank/DDBJ databases">
        <authorList>
            <consortium name="DOE Joint Genome Institute"/>
            <person name="Kuo A."/>
            <person name="Kohler A."/>
            <person name="Jargeat P."/>
            <person name="Nagy L.G."/>
            <person name="Floudas D."/>
            <person name="Copeland A."/>
            <person name="Barry K.W."/>
            <person name="Cichocki N."/>
            <person name="Veneault-Fourrey C."/>
            <person name="LaButti K."/>
            <person name="Lindquist E.A."/>
            <person name="Lipzen A."/>
            <person name="Lundell T."/>
            <person name="Morin E."/>
            <person name="Murat C."/>
            <person name="Sun H."/>
            <person name="Tunlid A."/>
            <person name="Henrissat B."/>
            <person name="Grigoriev I.V."/>
            <person name="Hibbett D.S."/>
            <person name="Martin F."/>
            <person name="Nordberg H.P."/>
            <person name="Cantor M.N."/>
            <person name="Hua S.X."/>
        </authorList>
    </citation>
    <scope>NUCLEOTIDE SEQUENCE [LARGE SCALE GENOMIC DNA]</scope>
    <source>
        <strain evidence="3 4">Ve08.2h10</strain>
    </source>
</reference>
<evidence type="ECO:0000313" key="3">
    <source>
        <dbReference type="EMBL" id="KIK77047.1"/>
    </source>
</evidence>
<reference evidence="4" key="2">
    <citation type="submission" date="2015-01" db="EMBL/GenBank/DDBJ databases">
        <title>Evolutionary Origins and Diversification of the Mycorrhizal Mutualists.</title>
        <authorList>
            <consortium name="DOE Joint Genome Institute"/>
            <consortium name="Mycorrhizal Genomics Consortium"/>
            <person name="Kohler A."/>
            <person name="Kuo A."/>
            <person name="Nagy L.G."/>
            <person name="Floudas D."/>
            <person name="Copeland A."/>
            <person name="Barry K.W."/>
            <person name="Cichocki N."/>
            <person name="Veneault-Fourrey C."/>
            <person name="LaButti K."/>
            <person name="Lindquist E.A."/>
            <person name="Lipzen A."/>
            <person name="Lundell T."/>
            <person name="Morin E."/>
            <person name="Murat C."/>
            <person name="Riley R."/>
            <person name="Ohm R."/>
            <person name="Sun H."/>
            <person name="Tunlid A."/>
            <person name="Henrissat B."/>
            <person name="Grigoriev I.V."/>
            <person name="Hibbett D.S."/>
            <person name="Martin F."/>
        </authorList>
    </citation>
    <scope>NUCLEOTIDE SEQUENCE [LARGE SCALE GENOMIC DNA]</scope>
    <source>
        <strain evidence="4">Ve08.2h10</strain>
    </source>
</reference>
<protein>
    <submittedName>
        <fullName evidence="3">Uncharacterized protein</fullName>
    </submittedName>
</protein>
<gene>
    <name evidence="3" type="ORF">PAXRUDRAFT_168006</name>
</gene>
<evidence type="ECO:0000256" key="2">
    <source>
        <dbReference type="SAM" id="MobiDB-lite"/>
    </source>
</evidence>
<organism evidence="3 4">
    <name type="scientific">Paxillus rubicundulus Ve08.2h10</name>
    <dbReference type="NCBI Taxonomy" id="930991"/>
    <lineage>
        <taxon>Eukaryota</taxon>
        <taxon>Fungi</taxon>
        <taxon>Dikarya</taxon>
        <taxon>Basidiomycota</taxon>
        <taxon>Agaricomycotina</taxon>
        <taxon>Agaricomycetes</taxon>
        <taxon>Agaricomycetidae</taxon>
        <taxon>Boletales</taxon>
        <taxon>Paxilineae</taxon>
        <taxon>Paxillaceae</taxon>
        <taxon>Paxillus</taxon>
    </lineage>
</organism>
<dbReference type="SUPFAM" id="SSF47823">
    <property type="entry name" value="lambda integrase-like, N-terminal domain"/>
    <property type="match status" value="1"/>
</dbReference>
<dbReference type="AlphaFoldDB" id="A0A0D0C1E8"/>
<dbReference type="Proteomes" id="UP000054538">
    <property type="component" value="Unassembled WGS sequence"/>
</dbReference>
<dbReference type="GO" id="GO:0003677">
    <property type="term" value="F:DNA binding"/>
    <property type="evidence" value="ECO:0007669"/>
    <property type="project" value="UniProtKB-KW"/>
</dbReference>
<dbReference type="InParanoid" id="A0A0D0C1E8"/>
<dbReference type="HOGENOM" id="CLU_891668_0_0_1"/>
<proteinExistence type="predicted"/>
<accession>A0A0D0C1E8</accession>
<feature type="region of interest" description="Disordered" evidence="2">
    <location>
        <begin position="238"/>
        <end position="271"/>
    </location>
</feature>
<keyword evidence="1" id="KW-0238">DNA-binding</keyword>